<dbReference type="InterPro" id="IPR015944">
    <property type="entry name" value="Gly-tRNA-synth_bsu"/>
</dbReference>
<dbReference type="EC" id="6.1.1.14" evidence="3"/>
<feature type="non-terminal residue" evidence="12">
    <location>
        <position position="1"/>
    </location>
</feature>
<protein>
    <recommendedName>
        <fullName evidence="3">glycine--tRNA ligase</fullName>
        <ecNumber evidence="3">6.1.1.14</ecNumber>
    </recommendedName>
</protein>
<evidence type="ECO:0000313" key="12">
    <source>
        <dbReference type="EMBL" id="NNF07558.1"/>
    </source>
</evidence>
<dbReference type="NCBIfam" id="TIGR00211">
    <property type="entry name" value="glyS"/>
    <property type="match status" value="1"/>
</dbReference>
<gene>
    <name evidence="12" type="ORF">HKN21_12420</name>
</gene>
<evidence type="ECO:0000256" key="3">
    <source>
        <dbReference type="ARBA" id="ARBA00012829"/>
    </source>
</evidence>
<proteinExistence type="inferred from homology"/>
<dbReference type="InterPro" id="IPR006194">
    <property type="entry name" value="Gly-tRNA-synth_heterodimer"/>
</dbReference>
<dbReference type="GO" id="GO:0005829">
    <property type="term" value="C:cytosol"/>
    <property type="evidence" value="ECO:0007669"/>
    <property type="project" value="TreeGrafter"/>
</dbReference>
<evidence type="ECO:0000256" key="1">
    <source>
        <dbReference type="ARBA" id="ARBA00004496"/>
    </source>
</evidence>
<keyword evidence="8" id="KW-0648">Protein biosynthesis</keyword>
<evidence type="ECO:0000256" key="8">
    <source>
        <dbReference type="ARBA" id="ARBA00022917"/>
    </source>
</evidence>
<evidence type="ECO:0000256" key="6">
    <source>
        <dbReference type="ARBA" id="ARBA00022741"/>
    </source>
</evidence>
<dbReference type="PANTHER" id="PTHR30075:SF2">
    <property type="entry name" value="GLYCINE--TRNA LIGASE, CHLOROPLASTIC_MITOCHONDRIAL 2"/>
    <property type="match status" value="1"/>
</dbReference>
<keyword evidence="4" id="KW-0963">Cytoplasm</keyword>
<keyword evidence="9" id="KW-0030">Aminoacyl-tRNA synthetase</keyword>
<dbReference type="GO" id="GO:0006420">
    <property type="term" value="P:arginyl-tRNA aminoacylation"/>
    <property type="evidence" value="ECO:0007669"/>
    <property type="project" value="InterPro"/>
</dbReference>
<comment type="similarity">
    <text evidence="2">Belongs to the class-II aminoacyl-tRNA synthetase family.</text>
</comment>
<dbReference type="Pfam" id="PF02092">
    <property type="entry name" value="tRNA_synt_2f"/>
    <property type="match status" value="1"/>
</dbReference>
<evidence type="ECO:0000259" key="11">
    <source>
        <dbReference type="Pfam" id="PF05746"/>
    </source>
</evidence>
<keyword evidence="6" id="KW-0547">Nucleotide-binding</keyword>
<evidence type="ECO:0000256" key="2">
    <source>
        <dbReference type="ARBA" id="ARBA00008226"/>
    </source>
</evidence>
<sequence>FHEVKDSQSYEAVLKEAGVSLRPEDRAATIEEQLATVAKEVQGQVLHDPELLEEVTFLVEMPQAFAGSFDPEFLAVPREVTVTAMRSHQRYFAVEDASGKLLPHFLVVADGRWDDASQVIAGNERVLRARLSDARFYWDVDLKTGLDGLADALKSVVWLEGLGTLADKSERVAKIMVALGPDVAGDAWSSLTQKAPRAAKVAKADLASEMIKDGKEFTGLQGVIGARYGEALGEDPEVCQALAQQYLPRGSKDPLPESELGLLLALADRFDTIAGCWAAGFVPTGSQDPYGLRRAGNGIVRILLEKSRVTSLSEAIKNALQNLPGDWNREALGQEIASFFRERLAFHLRERSISYDVVDAVLEVGADHPVDALARAKALQAVRGEAELERLVIGYKRAANILKGINASDIESFDGLDWSGAEPAEEALRQAVTQATPKVLQLNQDAKYPEMLQELLTLREPIDTFFDDVMVMSEDPKQKARRVSLLNQVRLLFQNLCDLSCIVIEGE</sequence>
<evidence type="ECO:0000256" key="4">
    <source>
        <dbReference type="ARBA" id="ARBA00022490"/>
    </source>
</evidence>
<evidence type="ECO:0000256" key="10">
    <source>
        <dbReference type="ARBA" id="ARBA00047937"/>
    </source>
</evidence>
<dbReference type="InterPro" id="IPR008909">
    <property type="entry name" value="DALR_anticod-bd"/>
</dbReference>
<comment type="catalytic activity">
    <reaction evidence="10">
        <text>tRNA(Gly) + glycine + ATP = glycyl-tRNA(Gly) + AMP + diphosphate</text>
        <dbReference type="Rhea" id="RHEA:16013"/>
        <dbReference type="Rhea" id="RHEA-COMP:9664"/>
        <dbReference type="Rhea" id="RHEA-COMP:9683"/>
        <dbReference type="ChEBI" id="CHEBI:30616"/>
        <dbReference type="ChEBI" id="CHEBI:33019"/>
        <dbReference type="ChEBI" id="CHEBI:57305"/>
        <dbReference type="ChEBI" id="CHEBI:78442"/>
        <dbReference type="ChEBI" id="CHEBI:78522"/>
        <dbReference type="ChEBI" id="CHEBI:456215"/>
        <dbReference type="EC" id="6.1.1.14"/>
    </reaction>
</comment>
<dbReference type="GO" id="GO:0004814">
    <property type="term" value="F:arginine-tRNA ligase activity"/>
    <property type="evidence" value="ECO:0007669"/>
    <property type="project" value="InterPro"/>
</dbReference>
<comment type="caution">
    <text evidence="12">The sequence shown here is derived from an EMBL/GenBank/DDBJ whole genome shotgun (WGS) entry which is preliminary data.</text>
</comment>
<dbReference type="Pfam" id="PF05746">
    <property type="entry name" value="DALR_1"/>
    <property type="match status" value="1"/>
</dbReference>
<dbReference type="Proteomes" id="UP000547674">
    <property type="component" value="Unassembled WGS sequence"/>
</dbReference>
<feature type="domain" description="DALR anticodon binding" evidence="11">
    <location>
        <begin position="394"/>
        <end position="498"/>
    </location>
</feature>
<keyword evidence="7" id="KW-0067">ATP-binding</keyword>
<dbReference type="AlphaFoldDB" id="A0A7Y2EG54"/>
<dbReference type="GO" id="GO:0005524">
    <property type="term" value="F:ATP binding"/>
    <property type="evidence" value="ECO:0007669"/>
    <property type="project" value="UniProtKB-KW"/>
</dbReference>
<dbReference type="PROSITE" id="PS50861">
    <property type="entry name" value="AA_TRNA_LIGASE_II_GLYAB"/>
    <property type="match status" value="1"/>
</dbReference>
<evidence type="ECO:0000313" key="13">
    <source>
        <dbReference type="Proteomes" id="UP000547674"/>
    </source>
</evidence>
<evidence type="ECO:0000256" key="5">
    <source>
        <dbReference type="ARBA" id="ARBA00022598"/>
    </source>
</evidence>
<name>A0A7Y2EG54_UNCEI</name>
<accession>A0A7Y2EG54</accession>
<dbReference type="PRINTS" id="PR01045">
    <property type="entry name" value="TRNASYNTHGB"/>
</dbReference>
<reference evidence="12 13" key="1">
    <citation type="submission" date="2020-03" db="EMBL/GenBank/DDBJ databases">
        <title>Metabolic flexibility allows generalist bacteria to become dominant in a frequently disturbed ecosystem.</title>
        <authorList>
            <person name="Chen Y.-J."/>
            <person name="Leung P.M."/>
            <person name="Bay S.K."/>
            <person name="Hugenholtz P."/>
            <person name="Kessler A.J."/>
            <person name="Shelley G."/>
            <person name="Waite D.W."/>
            <person name="Cook P.L."/>
            <person name="Greening C."/>
        </authorList>
    </citation>
    <scope>NUCLEOTIDE SEQUENCE [LARGE SCALE GENOMIC DNA]</scope>
    <source>
        <strain evidence="12">SS_bin_28</strain>
    </source>
</reference>
<dbReference type="PANTHER" id="PTHR30075">
    <property type="entry name" value="GLYCYL-TRNA SYNTHETASE"/>
    <property type="match status" value="1"/>
</dbReference>
<comment type="subcellular location">
    <subcellularLocation>
        <location evidence="1">Cytoplasm</location>
    </subcellularLocation>
</comment>
<evidence type="ECO:0000256" key="7">
    <source>
        <dbReference type="ARBA" id="ARBA00022840"/>
    </source>
</evidence>
<dbReference type="EMBL" id="JABDJR010000498">
    <property type="protein sequence ID" value="NNF07558.1"/>
    <property type="molecule type" value="Genomic_DNA"/>
</dbReference>
<organism evidence="12 13">
    <name type="scientific">Eiseniibacteriota bacterium</name>
    <dbReference type="NCBI Taxonomy" id="2212470"/>
    <lineage>
        <taxon>Bacteria</taxon>
        <taxon>Candidatus Eiseniibacteriota</taxon>
    </lineage>
</organism>
<keyword evidence="5 12" id="KW-0436">Ligase</keyword>
<evidence type="ECO:0000256" key="9">
    <source>
        <dbReference type="ARBA" id="ARBA00023146"/>
    </source>
</evidence>
<dbReference type="GO" id="GO:0006426">
    <property type="term" value="P:glycyl-tRNA aminoacylation"/>
    <property type="evidence" value="ECO:0007669"/>
    <property type="project" value="InterPro"/>
</dbReference>
<dbReference type="GO" id="GO:0004820">
    <property type="term" value="F:glycine-tRNA ligase activity"/>
    <property type="evidence" value="ECO:0007669"/>
    <property type="project" value="UniProtKB-EC"/>
</dbReference>
<dbReference type="SUPFAM" id="SSF109604">
    <property type="entry name" value="HD-domain/PDEase-like"/>
    <property type="match status" value="1"/>
</dbReference>